<name>A0AAV4UDW2_9ARAC</name>
<protein>
    <submittedName>
        <fullName evidence="1">Speckle-type POZ protein</fullName>
    </submittedName>
</protein>
<dbReference type="EMBL" id="BPLQ01011151">
    <property type="protein sequence ID" value="GIY55979.1"/>
    <property type="molecule type" value="Genomic_DNA"/>
</dbReference>
<dbReference type="Proteomes" id="UP001054837">
    <property type="component" value="Unassembled WGS sequence"/>
</dbReference>
<reference evidence="1 2" key="1">
    <citation type="submission" date="2021-06" db="EMBL/GenBank/DDBJ databases">
        <title>Caerostris darwini draft genome.</title>
        <authorList>
            <person name="Kono N."/>
            <person name="Arakawa K."/>
        </authorList>
    </citation>
    <scope>NUCLEOTIDE SEQUENCE [LARGE SCALE GENOMIC DNA]</scope>
</reference>
<evidence type="ECO:0000313" key="2">
    <source>
        <dbReference type="Proteomes" id="UP001054837"/>
    </source>
</evidence>
<evidence type="ECO:0000313" key="1">
    <source>
        <dbReference type="EMBL" id="GIY55979.1"/>
    </source>
</evidence>
<comment type="caution">
    <text evidence="1">The sequence shown here is derived from an EMBL/GenBank/DDBJ whole genome shotgun (WGS) entry which is preliminary data.</text>
</comment>
<dbReference type="AlphaFoldDB" id="A0AAV4UDW2"/>
<proteinExistence type="predicted"/>
<gene>
    <name evidence="1" type="primary">spop_73</name>
    <name evidence="1" type="ORF">CDAR_516771</name>
</gene>
<accession>A0AAV4UDW2</accession>
<keyword evidence="2" id="KW-1185">Reference proteome</keyword>
<organism evidence="1 2">
    <name type="scientific">Caerostris darwini</name>
    <dbReference type="NCBI Taxonomy" id="1538125"/>
    <lineage>
        <taxon>Eukaryota</taxon>
        <taxon>Metazoa</taxon>
        <taxon>Ecdysozoa</taxon>
        <taxon>Arthropoda</taxon>
        <taxon>Chelicerata</taxon>
        <taxon>Arachnida</taxon>
        <taxon>Araneae</taxon>
        <taxon>Araneomorphae</taxon>
        <taxon>Entelegynae</taxon>
        <taxon>Araneoidea</taxon>
        <taxon>Araneidae</taxon>
        <taxon>Caerostris</taxon>
    </lineage>
</organism>
<sequence length="209" mass="23909">MADDGKNQKAHFTCIWKIKNLLSFPCLGEIRSPVFTADSLEGTRWQLVLSRLHSFFEVLRTIRRVEEDDGPDSIEIEYEMSFLTCNGKELMAETKPNLPGEPRLTTTCFLDEHQGLGINIDRDSTTSDQAIGCKWSILDADGLVVYSQNIADLILTGQKRISSHRGFHNKKKLISKKKSLLPNDVLYLKCELEMMPREPGCRRMECYKH</sequence>